<reference evidence="4 5" key="1">
    <citation type="journal article" date="2006" name="Science">
        <title>The genome of black cottonwood, Populus trichocarpa (Torr. &amp; Gray).</title>
        <authorList>
            <person name="Tuskan G.A."/>
            <person name="Difazio S."/>
            <person name="Jansson S."/>
            <person name="Bohlmann J."/>
            <person name="Grigoriev I."/>
            <person name="Hellsten U."/>
            <person name="Putnam N."/>
            <person name="Ralph S."/>
            <person name="Rombauts S."/>
            <person name="Salamov A."/>
            <person name="Schein J."/>
            <person name="Sterck L."/>
            <person name="Aerts A."/>
            <person name="Bhalerao R.R."/>
            <person name="Bhalerao R.P."/>
            <person name="Blaudez D."/>
            <person name="Boerjan W."/>
            <person name="Brun A."/>
            <person name="Brunner A."/>
            <person name="Busov V."/>
            <person name="Campbell M."/>
            <person name="Carlson J."/>
            <person name="Chalot M."/>
            <person name="Chapman J."/>
            <person name="Chen G.L."/>
            <person name="Cooper D."/>
            <person name="Coutinho P.M."/>
            <person name="Couturier J."/>
            <person name="Covert S."/>
            <person name="Cronk Q."/>
            <person name="Cunningham R."/>
            <person name="Davis J."/>
            <person name="Degroeve S."/>
            <person name="Dejardin A."/>
            <person name="Depamphilis C."/>
            <person name="Detter J."/>
            <person name="Dirks B."/>
            <person name="Dubchak I."/>
            <person name="Duplessis S."/>
            <person name="Ehlting J."/>
            <person name="Ellis B."/>
            <person name="Gendler K."/>
            <person name="Goodstein D."/>
            <person name="Gribskov M."/>
            <person name="Grimwood J."/>
            <person name="Groover A."/>
            <person name="Gunter L."/>
            <person name="Hamberger B."/>
            <person name="Heinze B."/>
            <person name="Helariutta Y."/>
            <person name="Henrissat B."/>
            <person name="Holligan D."/>
            <person name="Holt R."/>
            <person name="Huang W."/>
            <person name="Islam-Faridi N."/>
            <person name="Jones S."/>
            <person name="Jones-Rhoades M."/>
            <person name="Jorgensen R."/>
            <person name="Joshi C."/>
            <person name="Kangasjarvi J."/>
            <person name="Karlsson J."/>
            <person name="Kelleher C."/>
            <person name="Kirkpatrick R."/>
            <person name="Kirst M."/>
            <person name="Kohler A."/>
            <person name="Kalluri U."/>
            <person name="Larimer F."/>
            <person name="Leebens-Mack J."/>
            <person name="Leple J.C."/>
            <person name="Locascio P."/>
            <person name="Lou Y."/>
            <person name="Lucas S."/>
            <person name="Martin F."/>
            <person name="Montanini B."/>
            <person name="Napoli C."/>
            <person name="Nelson D.R."/>
            <person name="Nelson C."/>
            <person name="Nieminen K."/>
            <person name="Nilsson O."/>
            <person name="Pereda V."/>
            <person name="Peter G."/>
            <person name="Philippe R."/>
            <person name="Pilate G."/>
            <person name="Poliakov A."/>
            <person name="Razumovskaya J."/>
            <person name="Richardson P."/>
            <person name="Rinaldi C."/>
            <person name="Ritland K."/>
            <person name="Rouze P."/>
            <person name="Ryaboy D."/>
            <person name="Schmutz J."/>
            <person name="Schrader J."/>
            <person name="Segerman B."/>
            <person name="Shin H."/>
            <person name="Siddiqui A."/>
            <person name="Sterky F."/>
            <person name="Terry A."/>
            <person name="Tsai C.J."/>
            <person name="Uberbacher E."/>
            <person name="Unneberg P."/>
            <person name="Vahala J."/>
            <person name="Wall K."/>
            <person name="Wessler S."/>
            <person name="Yang G."/>
            <person name="Yin T."/>
            <person name="Douglas C."/>
            <person name="Marra M."/>
            <person name="Sandberg G."/>
            <person name="Van de Peer Y."/>
            <person name="Rokhsar D."/>
        </authorList>
    </citation>
    <scope>NUCLEOTIDE SEQUENCE [LARGE SCALE GENOMIC DNA]</scope>
    <source>
        <strain evidence="5">cv. Nisqually</strain>
    </source>
</reference>
<dbReference type="PANTHER" id="PTHR45753">
    <property type="entry name" value="ORNITHINE CARBAMOYLTRANSFERASE, MITOCHONDRIAL"/>
    <property type="match status" value="1"/>
</dbReference>
<dbReference type="EC" id="2.1.3.3" evidence="2"/>
<keyword evidence="5" id="KW-1185">Reference proteome</keyword>
<dbReference type="SUPFAM" id="SSF53671">
    <property type="entry name" value="Aspartate/ornithine carbamoyltransferase"/>
    <property type="match status" value="1"/>
</dbReference>
<comment type="similarity">
    <text evidence="1">Belongs to the aspartate/ornithine carbamoyltransferase superfamily. OTCase family.</text>
</comment>
<keyword evidence="3" id="KW-0808">Transferase</keyword>
<evidence type="ECO:0000313" key="4">
    <source>
        <dbReference type="EMBL" id="RQO86438.1"/>
    </source>
</evidence>
<dbReference type="Proteomes" id="UP000006729">
    <property type="component" value="Chromosome 2"/>
</dbReference>
<name>A0A3N7FXU2_POPTR</name>
<sequence>MIKDIPDLAKYAIVPVINSLTDDDHLCQMMADALMKIEHGGRLEGTMVVYVGVGNNVVYSWLL</sequence>
<dbReference type="GO" id="GO:0016597">
    <property type="term" value="F:amino acid binding"/>
    <property type="evidence" value="ECO:0007669"/>
    <property type="project" value="InterPro"/>
</dbReference>
<dbReference type="Gene3D" id="3.40.50.1370">
    <property type="entry name" value="Aspartate/ornithine carbamoyltransferase"/>
    <property type="match status" value="2"/>
</dbReference>
<organism evidence="4 5">
    <name type="scientific">Populus trichocarpa</name>
    <name type="common">Western balsam poplar</name>
    <name type="synonym">Populus balsamifera subsp. trichocarpa</name>
    <dbReference type="NCBI Taxonomy" id="3694"/>
    <lineage>
        <taxon>Eukaryota</taxon>
        <taxon>Viridiplantae</taxon>
        <taxon>Streptophyta</taxon>
        <taxon>Embryophyta</taxon>
        <taxon>Tracheophyta</taxon>
        <taxon>Spermatophyta</taxon>
        <taxon>Magnoliopsida</taxon>
        <taxon>eudicotyledons</taxon>
        <taxon>Gunneridae</taxon>
        <taxon>Pentapetalae</taxon>
        <taxon>rosids</taxon>
        <taxon>fabids</taxon>
        <taxon>Malpighiales</taxon>
        <taxon>Salicaceae</taxon>
        <taxon>Saliceae</taxon>
        <taxon>Populus</taxon>
    </lineage>
</organism>
<protein>
    <recommendedName>
        <fullName evidence="2">ornithine carbamoyltransferase</fullName>
        <ecNumber evidence="2">2.1.3.3</ecNumber>
    </recommendedName>
</protein>
<dbReference type="GO" id="GO:0004585">
    <property type="term" value="F:ornithine carbamoyltransferase activity"/>
    <property type="evidence" value="ECO:0007669"/>
    <property type="project" value="UniProtKB-EC"/>
</dbReference>
<accession>A0A3N7FXU2</accession>
<evidence type="ECO:0000256" key="2">
    <source>
        <dbReference type="ARBA" id="ARBA00013007"/>
    </source>
</evidence>
<dbReference type="PANTHER" id="PTHR45753:SF3">
    <property type="entry name" value="ORNITHINE TRANSCARBAMYLASE, MITOCHONDRIAL"/>
    <property type="match status" value="1"/>
</dbReference>
<evidence type="ECO:0000256" key="1">
    <source>
        <dbReference type="ARBA" id="ARBA00007805"/>
    </source>
</evidence>
<dbReference type="AlphaFoldDB" id="A0A3N7FXU2"/>
<dbReference type="EMBL" id="CM009291">
    <property type="protein sequence ID" value="RQO86438.1"/>
    <property type="molecule type" value="Genomic_DNA"/>
</dbReference>
<evidence type="ECO:0000256" key="3">
    <source>
        <dbReference type="ARBA" id="ARBA00022679"/>
    </source>
</evidence>
<evidence type="ECO:0000313" key="5">
    <source>
        <dbReference type="Proteomes" id="UP000006729"/>
    </source>
</evidence>
<gene>
    <name evidence="4" type="ORF">POPTR_002G033701</name>
</gene>
<proteinExistence type="inferred from homology"/>
<dbReference type="InterPro" id="IPR036901">
    <property type="entry name" value="Asp/Orn_carbamoylTrfase_sf"/>
</dbReference>